<protein>
    <submittedName>
        <fullName evidence="2">Uncharacterized protein</fullName>
    </submittedName>
</protein>
<feature type="region of interest" description="Disordered" evidence="1">
    <location>
        <begin position="59"/>
        <end position="84"/>
    </location>
</feature>
<evidence type="ECO:0000313" key="3">
    <source>
        <dbReference type="Proteomes" id="UP000257109"/>
    </source>
</evidence>
<organism evidence="2 3">
    <name type="scientific">Mucuna pruriens</name>
    <name type="common">Velvet bean</name>
    <name type="synonym">Dolichos pruriens</name>
    <dbReference type="NCBI Taxonomy" id="157652"/>
    <lineage>
        <taxon>Eukaryota</taxon>
        <taxon>Viridiplantae</taxon>
        <taxon>Streptophyta</taxon>
        <taxon>Embryophyta</taxon>
        <taxon>Tracheophyta</taxon>
        <taxon>Spermatophyta</taxon>
        <taxon>Magnoliopsida</taxon>
        <taxon>eudicotyledons</taxon>
        <taxon>Gunneridae</taxon>
        <taxon>Pentapetalae</taxon>
        <taxon>rosids</taxon>
        <taxon>fabids</taxon>
        <taxon>Fabales</taxon>
        <taxon>Fabaceae</taxon>
        <taxon>Papilionoideae</taxon>
        <taxon>50 kb inversion clade</taxon>
        <taxon>NPAAA clade</taxon>
        <taxon>indigoferoid/millettioid clade</taxon>
        <taxon>Phaseoleae</taxon>
        <taxon>Mucuna</taxon>
    </lineage>
</organism>
<feature type="compositionally biased region" description="Polar residues" evidence="1">
    <location>
        <begin position="59"/>
        <end position="72"/>
    </location>
</feature>
<gene>
    <name evidence="2" type="ORF">CR513_25796</name>
</gene>
<evidence type="ECO:0000313" key="2">
    <source>
        <dbReference type="EMBL" id="RDX92125.1"/>
    </source>
</evidence>
<reference evidence="2" key="1">
    <citation type="submission" date="2018-05" db="EMBL/GenBank/DDBJ databases">
        <title>Draft genome of Mucuna pruriens seed.</title>
        <authorList>
            <person name="Nnadi N.E."/>
            <person name="Vos R."/>
            <person name="Hasami M.H."/>
            <person name="Devisetty U.K."/>
            <person name="Aguiy J.C."/>
        </authorList>
    </citation>
    <scope>NUCLEOTIDE SEQUENCE [LARGE SCALE GENOMIC DNA]</scope>
    <source>
        <strain evidence="2">JCA_2017</strain>
    </source>
</reference>
<sequence length="139" mass="15867">CMTRSSSNNLHKFDPEIDRTLYRLRKVRSADVGGSSSFISILDSVNNTCTTNNFDFAESSSFDNNSKPNISDNKSHEPEQMENNNRTLKELATPNLEPAQSYELKFELIHLLLKFHSLAGEDPHKHLKEFHVVCSIMRP</sequence>
<feature type="non-terminal residue" evidence="2">
    <location>
        <position position="1"/>
    </location>
</feature>
<dbReference type="EMBL" id="QJKJ01004943">
    <property type="protein sequence ID" value="RDX92125.1"/>
    <property type="molecule type" value="Genomic_DNA"/>
</dbReference>
<dbReference type="Proteomes" id="UP000257109">
    <property type="component" value="Unassembled WGS sequence"/>
</dbReference>
<dbReference type="OrthoDB" id="1305902at2759"/>
<dbReference type="AlphaFoldDB" id="A0A371GNH3"/>
<keyword evidence="3" id="KW-1185">Reference proteome</keyword>
<evidence type="ECO:0000256" key="1">
    <source>
        <dbReference type="SAM" id="MobiDB-lite"/>
    </source>
</evidence>
<proteinExistence type="predicted"/>
<comment type="caution">
    <text evidence="2">The sequence shown here is derived from an EMBL/GenBank/DDBJ whole genome shotgun (WGS) entry which is preliminary data.</text>
</comment>
<name>A0A371GNH3_MUCPR</name>
<accession>A0A371GNH3</accession>